<comment type="caution">
    <text evidence="1">The sequence shown here is derived from an EMBL/GenBank/DDBJ whole genome shotgun (WGS) entry which is preliminary data.</text>
</comment>
<evidence type="ECO:0000313" key="2">
    <source>
        <dbReference type="Proteomes" id="UP000521199"/>
    </source>
</evidence>
<sequence length="257" mass="25616">MSSAFACTTANWESVENGGGSVTGAPTAGDPGDGVARYSGECGLAGAGGAANFVTNNAPDGESVYRARFYVHTGTTGTTTVFQATDADDNGGAVVLGVDYDAAAGEFVFEQNGAAAGEVAGIVANKWYSIELAYEAGTSFSAEVAGNQTFTGSIPAGAAGAGTIESHSLGVIAGGAGTVRVDAFESTRSADTPIGRLCRGDVNGTEPINVFDRTAVTNEIVNGTLAAGQPDCTEDGAINVFDRTCVTNLILDGGACP</sequence>
<proteinExistence type="predicted"/>
<dbReference type="GO" id="GO:0000272">
    <property type="term" value="P:polysaccharide catabolic process"/>
    <property type="evidence" value="ECO:0007669"/>
    <property type="project" value="InterPro"/>
</dbReference>
<evidence type="ECO:0008006" key="3">
    <source>
        <dbReference type="Google" id="ProtNLM"/>
    </source>
</evidence>
<dbReference type="Proteomes" id="UP000521199">
    <property type="component" value="Unassembled WGS sequence"/>
</dbReference>
<dbReference type="SUPFAM" id="SSF63446">
    <property type="entry name" value="Type I dockerin domain"/>
    <property type="match status" value="1"/>
</dbReference>
<protein>
    <recommendedName>
        <fullName evidence="3">LamG domain-containing protein</fullName>
    </recommendedName>
</protein>
<reference evidence="1 2" key="1">
    <citation type="submission" date="2020-08" db="EMBL/GenBank/DDBJ databases">
        <title>Genomic Encyclopedia of Type Strains, Phase IV (KMG-IV): sequencing the most valuable type-strain genomes for metagenomic binning, comparative biology and taxonomic classification.</title>
        <authorList>
            <person name="Goeker M."/>
        </authorList>
    </citation>
    <scope>NUCLEOTIDE SEQUENCE [LARGE SCALE GENOMIC DNA]</scope>
    <source>
        <strain evidence="1 2">DSM 24163</strain>
    </source>
</reference>
<dbReference type="AlphaFoldDB" id="A0A7W8D3L6"/>
<accession>A0A7W8D3L6</accession>
<evidence type="ECO:0000313" key="1">
    <source>
        <dbReference type="EMBL" id="MBB5207325.1"/>
    </source>
</evidence>
<organism evidence="1 2">
    <name type="scientific">Chiayiivirga flava</name>
    <dbReference type="NCBI Taxonomy" id="659595"/>
    <lineage>
        <taxon>Bacteria</taxon>
        <taxon>Pseudomonadati</taxon>
        <taxon>Pseudomonadota</taxon>
        <taxon>Gammaproteobacteria</taxon>
        <taxon>Lysobacterales</taxon>
        <taxon>Lysobacteraceae</taxon>
        <taxon>Chiayiivirga</taxon>
    </lineage>
</organism>
<dbReference type="InterPro" id="IPR036439">
    <property type="entry name" value="Dockerin_dom_sf"/>
</dbReference>
<keyword evidence="2" id="KW-1185">Reference proteome</keyword>
<name>A0A7W8D3L6_9GAMM</name>
<gene>
    <name evidence="1" type="ORF">HNQ52_000841</name>
</gene>
<dbReference type="EMBL" id="JACHHP010000001">
    <property type="protein sequence ID" value="MBB5207325.1"/>
    <property type="molecule type" value="Genomic_DNA"/>
</dbReference>
<dbReference type="RefSeq" id="WP_183959838.1">
    <property type="nucleotide sequence ID" value="NZ_JACHHP010000001.1"/>
</dbReference>